<evidence type="ECO:0000313" key="3">
    <source>
        <dbReference type="Proteomes" id="UP000320095"/>
    </source>
</evidence>
<evidence type="ECO:0000313" key="2">
    <source>
        <dbReference type="EMBL" id="TPG33566.1"/>
    </source>
</evidence>
<keyword evidence="3" id="KW-1185">Reference proteome</keyword>
<feature type="domain" description="RES" evidence="1">
    <location>
        <begin position="10"/>
        <end position="147"/>
    </location>
</feature>
<sequence>MCGRRSAREPQRGGRADHPDYYAWYLARQTEAACGEAFGNLSRWTASIFDFPAVPGARKTLGVYELPDDLRICDLDDPHRLVELGLRPTQIVARNLAVNSEWAHCIWSQRSPAIADRKWQAVQWWSFHRPTWTVMASWERPKLVEVENLNLDHPAIVASAKSLNRPL</sequence>
<comment type="caution">
    <text evidence="2">The sequence shown here is derived from an EMBL/GenBank/DDBJ whole genome shotgun (WGS) entry which is preliminary data.</text>
</comment>
<organism evidence="2 3">
    <name type="scientific">Mycolicibacterium hodleri</name>
    <dbReference type="NCBI Taxonomy" id="49897"/>
    <lineage>
        <taxon>Bacteria</taxon>
        <taxon>Bacillati</taxon>
        <taxon>Actinomycetota</taxon>
        <taxon>Actinomycetes</taxon>
        <taxon>Mycobacteriales</taxon>
        <taxon>Mycobacteriaceae</taxon>
        <taxon>Mycolicibacterium</taxon>
    </lineage>
</organism>
<gene>
    <name evidence="2" type="ORF">EAH80_14890</name>
</gene>
<dbReference type="EMBL" id="RCZG01000005">
    <property type="protein sequence ID" value="TPG33566.1"/>
    <property type="molecule type" value="Genomic_DNA"/>
</dbReference>
<reference evidence="2 3" key="1">
    <citation type="journal article" date="2019" name="Environ. Microbiol.">
        <title>Species interactions and distinct microbial communities in high Arctic permafrost affected cryosols are associated with the CH4 and CO2 gas fluxes.</title>
        <authorList>
            <person name="Altshuler I."/>
            <person name="Hamel J."/>
            <person name="Turney S."/>
            <person name="Magnuson E."/>
            <person name="Levesque R."/>
            <person name="Greer C."/>
            <person name="Whyte L.G."/>
        </authorList>
    </citation>
    <scope>NUCLEOTIDE SEQUENCE [LARGE SCALE GENOMIC DNA]</scope>
    <source>
        <strain evidence="2 3">S5.20</strain>
    </source>
</reference>
<protein>
    <submittedName>
        <fullName evidence="2">RES domain-containing protein</fullName>
    </submittedName>
</protein>
<proteinExistence type="predicted"/>
<dbReference type="OrthoDB" id="4750250at2"/>
<dbReference type="Pfam" id="PF08808">
    <property type="entry name" value="RES"/>
    <property type="match status" value="1"/>
</dbReference>
<evidence type="ECO:0000259" key="1">
    <source>
        <dbReference type="Pfam" id="PF08808"/>
    </source>
</evidence>
<name>A0A502EAM7_9MYCO</name>
<dbReference type="InterPro" id="IPR014914">
    <property type="entry name" value="RES_dom"/>
</dbReference>
<dbReference type="Proteomes" id="UP000320095">
    <property type="component" value="Unassembled WGS sequence"/>
</dbReference>
<dbReference type="AlphaFoldDB" id="A0A502EAM7"/>
<accession>A0A502EAM7</accession>
<dbReference type="RefSeq" id="WP_140692151.1">
    <property type="nucleotide sequence ID" value="NZ_RCZG01000005.1"/>
</dbReference>